<keyword evidence="3" id="KW-1185">Reference proteome</keyword>
<dbReference type="AlphaFoldDB" id="A0A5J5K0L4"/>
<dbReference type="InterPro" id="IPR024983">
    <property type="entry name" value="CHAT_dom"/>
</dbReference>
<protein>
    <submittedName>
        <fullName evidence="2">CHAT domain-containing protein</fullName>
    </submittedName>
</protein>
<dbReference type="Proteomes" id="UP000327011">
    <property type="component" value="Unassembled WGS sequence"/>
</dbReference>
<evidence type="ECO:0000313" key="2">
    <source>
        <dbReference type="EMBL" id="KAA9376833.1"/>
    </source>
</evidence>
<dbReference type="PANTHER" id="PTHR10098:SF108">
    <property type="entry name" value="TETRATRICOPEPTIDE REPEAT PROTEIN 28"/>
    <property type="match status" value="1"/>
</dbReference>
<name>A0A5J5K0L4_9ACTN</name>
<evidence type="ECO:0000313" key="3">
    <source>
        <dbReference type="Proteomes" id="UP000327011"/>
    </source>
</evidence>
<evidence type="ECO:0000259" key="1">
    <source>
        <dbReference type="Pfam" id="PF12770"/>
    </source>
</evidence>
<feature type="domain" description="CHAT" evidence="1">
    <location>
        <begin position="75"/>
        <end position="405"/>
    </location>
</feature>
<accession>A0A5J5K0L4</accession>
<proteinExistence type="predicted"/>
<organism evidence="2 3">
    <name type="scientific">Microbispora cellulosiformans</name>
    <dbReference type="NCBI Taxonomy" id="2614688"/>
    <lineage>
        <taxon>Bacteria</taxon>
        <taxon>Bacillati</taxon>
        <taxon>Actinomycetota</taxon>
        <taxon>Actinomycetes</taxon>
        <taxon>Streptosporangiales</taxon>
        <taxon>Streptosporangiaceae</taxon>
        <taxon>Microbispora</taxon>
    </lineage>
</organism>
<reference evidence="2 3" key="1">
    <citation type="submission" date="2019-09" db="EMBL/GenBank/DDBJ databases">
        <title>Screening of Novel Bioactive Compounds from Soil-Associated.</title>
        <authorList>
            <person name="Gong X."/>
        </authorList>
    </citation>
    <scope>NUCLEOTIDE SEQUENCE [LARGE SCALE GENOMIC DNA]</scope>
    <source>
        <strain evidence="2 3">Gxj-6</strain>
    </source>
</reference>
<dbReference type="RefSeq" id="WP_150935186.1">
    <property type="nucleotide sequence ID" value="NZ_VYTZ01000007.1"/>
</dbReference>
<sequence>MTEGRMLLAEYFLTESQAVIMIANPDDPEPELVAVPHTLRDVRAHVAQLTGTLESAPRRPEALGRVTELLSDPLLTDLVEPVANRLGPGDRVWLIPHDALHRVPLHAVGSELAGHSVAYAPSASVLRYCRGNRGGRRQRALVVADSPGGAELMLGPAQAELLTGLFKTETLAGEGAVSGELVRRVGGADILHVCAHGVFDAAAPMRSGVILADGLFTAERFLKLKLSRTLVVLAACRTGVAAARPGDELLGLVRSVLHAGAPAVLVSLWIVDELATTMLFRHFYERLVAGERAVDALRAAQERLRVTTAGDVLAYLESVAPLLPAPAAARLLIAEARIRLMAADFGRAVAACDAALETVGESAVRRSAQTIRQRALLHAGSEPPNPGRAVYAHPYYWAAFVLIGDWY</sequence>
<gene>
    <name evidence="2" type="ORF">F5972_20370</name>
</gene>
<dbReference type="Pfam" id="PF12770">
    <property type="entry name" value="CHAT"/>
    <property type="match status" value="1"/>
</dbReference>
<dbReference type="PANTHER" id="PTHR10098">
    <property type="entry name" value="RAPSYN-RELATED"/>
    <property type="match status" value="1"/>
</dbReference>
<comment type="caution">
    <text evidence="2">The sequence shown here is derived from an EMBL/GenBank/DDBJ whole genome shotgun (WGS) entry which is preliminary data.</text>
</comment>
<dbReference type="EMBL" id="VYTZ01000007">
    <property type="protein sequence ID" value="KAA9376833.1"/>
    <property type="molecule type" value="Genomic_DNA"/>
</dbReference>